<dbReference type="AlphaFoldDB" id="A0A179VE40"/>
<comment type="caution">
    <text evidence="1">The sequence shown here is derived from an EMBL/GenBank/DDBJ whole genome shotgun (WGS) entry which is preliminary data.</text>
</comment>
<reference evidence="1 2" key="1">
    <citation type="submission" date="2016-01" db="EMBL/GenBank/DDBJ databases">
        <title>Mycobacterium immunogenum strain CD11_6 genome sequencing and assembly.</title>
        <authorList>
            <person name="Kaur G."/>
            <person name="Nair G.R."/>
            <person name="Mayilraj S."/>
        </authorList>
    </citation>
    <scope>NUCLEOTIDE SEQUENCE [LARGE SCALE GENOMIC DNA]</scope>
    <source>
        <strain evidence="1 2">CD11-6</strain>
    </source>
</reference>
<name>A0A179VE40_9MYCO</name>
<gene>
    <name evidence="1" type="ORF">AWB85_21820</name>
</gene>
<dbReference type="EMBL" id="LQYE01000007">
    <property type="protein sequence ID" value="OAT69402.1"/>
    <property type="molecule type" value="Genomic_DNA"/>
</dbReference>
<proteinExistence type="predicted"/>
<protein>
    <submittedName>
        <fullName evidence="1">Uncharacterized protein</fullName>
    </submittedName>
</protein>
<evidence type="ECO:0000313" key="1">
    <source>
        <dbReference type="EMBL" id="OAT69402.1"/>
    </source>
</evidence>
<accession>A0A179VE40</accession>
<organism evidence="1 2">
    <name type="scientific">Mycobacteroides immunogenum</name>
    <dbReference type="NCBI Taxonomy" id="83262"/>
    <lineage>
        <taxon>Bacteria</taxon>
        <taxon>Bacillati</taxon>
        <taxon>Actinomycetota</taxon>
        <taxon>Actinomycetes</taxon>
        <taxon>Mycobacteriales</taxon>
        <taxon>Mycobacteriaceae</taxon>
        <taxon>Mycobacteroides</taxon>
    </lineage>
</organism>
<sequence length="166" mass="18356">MAAALKFSALNLETWTAAKIKAALDIWGKSHRDPAGNVRQMDWPNHITRPGAFLAYRLQHLDVEPEKPVQPYIPEPPAPKTGQGRRSAWAAIKTELNQLNRTRTDRYMLRERAAGLLSCPVCGSGRLEHGICQQCRQITRADMPTTVTSPNSTTRAATISLGRISA</sequence>
<evidence type="ECO:0000313" key="2">
    <source>
        <dbReference type="Proteomes" id="UP000186919"/>
    </source>
</evidence>
<dbReference type="Proteomes" id="UP000186919">
    <property type="component" value="Unassembled WGS sequence"/>
</dbReference>